<sequence>MSTYHALAFILFVSFMDSKCSWIYNYNGISGYNPSETDTLDNRVSDSRGNEEIAEVESVSCDLVANSLGG</sequence>
<feature type="chain" id="PRO_5007379332" evidence="1">
    <location>
        <begin position="21"/>
        <end position="70"/>
    </location>
</feature>
<dbReference type="AlphaFoldDB" id="A0A085MGG5"/>
<organism evidence="2 4">
    <name type="scientific">Trichuris suis</name>
    <name type="common">pig whipworm</name>
    <dbReference type="NCBI Taxonomy" id="68888"/>
    <lineage>
        <taxon>Eukaryota</taxon>
        <taxon>Metazoa</taxon>
        <taxon>Ecdysozoa</taxon>
        <taxon>Nematoda</taxon>
        <taxon>Enoplea</taxon>
        <taxon>Dorylaimia</taxon>
        <taxon>Trichinellida</taxon>
        <taxon>Trichuridae</taxon>
        <taxon>Trichuris</taxon>
    </lineage>
</organism>
<gene>
    <name evidence="2" type="ORF">M513_02766</name>
    <name evidence="3" type="ORF">M514_02766</name>
</gene>
<dbReference type="EMBL" id="KL363194">
    <property type="protein sequence ID" value="KFD56311.1"/>
    <property type="molecule type" value="Genomic_DNA"/>
</dbReference>
<dbReference type="Proteomes" id="UP000030758">
    <property type="component" value="Unassembled WGS sequence"/>
</dbReference>
<name>A0A085MGG5_9BILA</name>
<accession>A0A085MGG5</accession>
<keyword evidence="1" id="KW-0732">Signal</keyword>
<reference evidence="2 4" key="1">
    <citation type="journal article" date="2014" name="Nat. Genet.">
        <title>Genome and transcriptome of the porcine whipworm Trichuris suis.</title>
        <authorList>
            <person name="Jex A.R."/>
            <person name="Nejsum P."/>
            <person name="Schwarz E.M."/>
            <person name="Hu L."/>
            <person name="Young N.D."/>
            <person name="Hall R.S."/>
            <person name="Korhonen P.K."/>
            <person name="Liao S."/>
            <person name="Thamsborg S."/>
            <person name="Xia J."/>
            <person name="Xu P."/>
            <person name="Wang S."/>
            <person name="Scheerlinck J.P."/>
            <person name="Hofmann A."/>
            <person name="Sternberg P.W."/>
            <person name="Wang J."/>
            <person name="Gasser R.B."/>
        </authorList>
    </citation>
    <scope>NUCLEOTIDE SEQUENCE [LARGE SCALE GENOMIC DNA]</scope>
    <source>
        <strain evidence="3">DCEP-RM93F</strain>
        <strain evidence="2">DCEP-RM93M</strain>
    </source>
</reference>
<evidence type="ECO:0000313" key="2">
    <source>
        <dbReference type="EMBL" id="KFD56311.1"/>
    </source>
</evidence>
<evidence type="ECO:0000313" key="4">
    <source>
        <dbReference type="Proteomes" id="UP000030764"/>
    </source>
</evidence>
<evidence type="ECO:0000256" key="1">
    <source>
        <dbReference type="SAM" id="SignalP"/>
    </source>
</evidence>
<proteinExistence type="predicted"/>
<keyword evidence="4" id="KW-1185">Reference proteome</keyword>
<dbReference type="Proteomes" id="UP000030764">
    <property type="component" value="Unassembled WGS sequence"/>
</dbReference>
<evidence type="ECO:0000313" key="3">
    <source>
        <dbReference type="EMBL" id="KFD68758.1"/>
    </source>
</evidence>
<protein>
    <submittedName>
        <fullName evidence="2">Uncharacterized protein</fullName>
    </submittedName>
</protein>
<dbReference type="EMBL" id="KL367501">
    <property type="protein sequence ID" value="KFD68758.1"/>
    <property type="molecule type" value="Genomic_DNA"/>
</dbReference>
<feature type="signal peptide" evidence="1">
    <location>
        <begin position="1"/>
        <end position="20"/>
    </location>
</feature>